<sequence>TLSVTGDKKSQKFEDSYLDLLFSTLKDLGFNAVTYMPTRNTPAQLKRVKEMCRRYSFFEISGEDINSPRQSFICPLLAQPDFHNLIDSTWALAGHEVQAAKDLSLAMFSAATREKYPHLDERIQAFKAVGLSHHTRI</sequence>
<protein>
    <submittedName>
        <fullName evidence="1">Uncharacterized protein</fullName>
    </submittedName>
</protein>
<gene>
    <name evidence="1" type="ORF">LCGC14_2560270</name>
</gene>
<organism evidence="1">
    <name type="scientific">marine sediment metagenome</name>
    <dbReference type="NCBI Taxonomy" id="412755"/>
    <lineage>
        <taxon>unclassified sequences</taxon>
        <taxon>metagenomes</taxon>
        <taxon>ecological metagenomes</taxon>
    </lineage>
</organism>
<reference evidence="1" key="1">
    <citation type="journal article" date="2015" name="Nature">
        <title>Complex archaea that bridge the gap between prokaryotes and eukaryotes.</title>
        <authorList>
            <person name="Spang A."/>
            <person name="Saw J.H."/>
            <person name="Jorgensen S.L."/>
            <person name="Zaremba-Niedzwiedzka K."/>
            <person name="Martijn J."/>
            <person name="Lind A.E."/>
            <person name="van Eijk R."/>
            <person name="Schleper C."/>
            <person name="Guy L."/>
            <person name="Ettema T.J."/>
        </authorList>
    </citation>
    <scope>NUCLEOTIDE SEQUENCE</scope>
</reference>
<evidence type="ECO:0000313" key="1">
    <source>
        <dbReference type="EMBL" id="KKL09994.1"/>
    </source>
</evidence>
<proteinExistence type="predicted"/>
<accession>A0A0F9AK71</accession>
<name>A0A0F9AK71_9ZZZZ</name>
<feature type="non-terminal residue" evidence="1">
    <location>
        <position position="1"/>
    </location>
</feature>
<dbReference type="AlphaFoldDB" id="A0A0F9AK71"/>
<dbReference type="EMBL" id="LAZR01042244">
    <property type="protein sequence ID" value="KKL09994.1"/>
    <property type="molecule type" value="Genomic_DNA"/>
</dbReference>
<comment type="caution">
    <text evidence="1">The sequence shown here is derived from an EMBL/GenBank/DDBJ whole genome shotgun (WGS) entry which is preliminary data.</text>
</comment>